<dbReference type="HOGENOM" id="CLU_2210854_0_0_1"/>
<name>B6HCG6_PENRW</name>
<reference evidence="1 2" key="1">
    <citation type="journal article" date="2008" name="Nat. Biotechnol.">
        <title>Genome sequencing and analysis of the filamentous fungus Penicillium chrysogenum.</title>
        <authorList>
            <person name="van den Berg M.A."/>
            <person name="Albang R."/>
            <person name="Albermann K."/>
            <person name="Badger J.H."/>
            <person name="Daran J.-M."/>
            <person name="Driessen A.J.M."/>
            <person name="Garcia-Estrada C."/>
            <person name="Fedorova N.D."/>
            <person name="Harris D.M."/>
            <person name="Heijne W.H.M."/>
            <person name="Joardar V.S."/>
            <person name="Kiel J.A.K.W."/>
            <person name="Kovalchuk A."/>
            <person name="Martin J.F."/>
            <person name="Nierman W.C."/>
            <person name="Nijland J.G."/>
            <person name="Pronk J.T."/>
            <person name="Roubos J.A."/>
            <person name="van der Klei I.J."/>
            <person name="van Peij N.N.M.E."/>
            <person name="Veenhuis M."/>
            <person name="von Doehren H."/>
            <person name="Wagner C."/>
            <person name="Wortman J.R."/>
            <person name="Bovenberg R.A.L."/>
        </authorList>
    </citation>
    <scope>NUCLEOTIDE SEQUENCE [LARGE SCALE GENOMIC DNA]</scope>
    <source>
        <strain evidence="2">ATCC 28089 / DSM 1075 / NRRL 1951 / Wisconsin 54-1255</strain>
    </source>
</reference>
<sequence length="107" mass="12119">MLISLGHEQLTPATFLFQSSHKRQPHADTRRLAGAQVGAIHHRAELPGHDLQQVLGRPKQVKIHAKFRSDGVCRDRRYHETSTAAWAHSYILQSTEYINLGQSKIKS</sequence>
<dbReference type="VEuPathDB" id="FungiDB:PCH_Pc18g01660"/>
<accession>B6HCG6</accession>
<dbReference type="AlphaFoldDB" id="B6HCG6"/>
<proteinExistence type="predicted"/>
<evidence type="ECO:0000313" key="2">
    <source>
        <dbReference type="Proteomes" id="UP000000724"/>
    </source>
</evidence>
<evidence type="ECO:0000313" key="1">
    <source>
        <dbReference type="EMBL" id="CAP94390.1"/>
    </source>
</evidence>
<dbReference type="EMBL" id="AM920433">
    <property type="protein sequence ID" value="CAP94390.1"/>
    <property type="molecule type" value="Genomic_DNA"/>
</dbReference>
<keyword evidence="2" id="KW-1185">Reference proteome</keyword>
<organism evidence="1 2">
    <name type="scientific">Penicillium rubens (strain ATCC 28089 / DSM 1075 / NRRL 1951 / Wisconsin 54-1255)</name>
    <name type="common">Penicillium chrysogenum</name>
    <dbReference type="NCBI Taxonomy" id="500485"/>
    <lineage>
        <taxon>Eukaryota</taxon>
        <taxon>Fungi</taxon>
        <taxon>Dikarya</taxon>
        <taxon>Ascomycota</taxon>
        <taxon>Pezizomycotina</taxon>
        <taxon>Eurotiomycetes</taxon>
        <taxon>Eurotiomycetidae</taxon>
        <taxon>Eurotiales</taxon>
        <taxon>Aspergillaceae</taxon>
        <taxon>Penicillium</taxon>
        <taxon>Penicillium chrysogenum species complex</taxon>
    </lineage>
</organism>
<dbReference type="Proteomes" id="UP000000724">
    <property type="component" value="Contig Pc00c18"/>
</dbReference>
<protein>
    <submittedName>
        <fullName evidence="1">Uncharacterized protein</fullName>
    </submittedName>
</protein>
<gene>
    <name evidence="1" type="ORF">Pc18g01660</name>
    <name evidence="1" type="ORF">PCH_Pc18g01660</name>
</gene>